<name>A0ABS7K7N6_9BACI</name>
<accession>A0ABS7K7N6</accession>
<evidence type="ECO:0000313" key="3">
    <source>
        <dbReference type="Proteomes" id="UP000769780"/>
    </source>
</evidence>
<proteinExistence type="predicted"/>
<keyword evidence="1" id="KW-0472">Membrane</keyword>
<keyword evidence="2" id="KW-0282">Flagellum</keyword>
<sequence length="114" mass="12850">MKKFGLLLAGGIAALVLFSNLGPLFGLALSLVVLYFILKQFLKTDSTFKKIAWGTFGLFVLMATASNVPAILAIVAAYVLYLVYKKWNEEERTSFKNDDPFANFEKQWSELKKF</sequence>
<gene>
    <name evidence="2" type="ORF">H0185_15880</name>
</gene>
<keyword evidence="2" id="KW-0966">Cell projection</keyword>
<keyword evidence="1" id="KW-1133">Transmembrane helix</keyword>
<dbReference type="EMBL" id="JACWFH010000021">
    <property type="protein sequence ID" value="MBY0098278.1"/>
    <property type="molecule type" value="Genomic_DNA"/>
</dbReference>
<keyword evidence="1" id="KW-0812">Transmembrane</keyword>
<reference evidence="2 3" key="1">
    <citation type="submission" date="2020-07" db="EMBL/GenBank/DDBJ databases">
        <title>Fungal Genomes of the International Space Station.</title>
        <authorList>
            <person name="Seuylemezian A."/>
            <person name="Singh N.K."/>
            <person name="Wood J."/>
            <person name="Venkateswaran K."/>
        </authorList>
    </citation>
    <scope>NUCLEOTIDE SEQUENCE [LARGE SCALE GENOMIC DNA]</scope>
    <source>
        <strain evidence="2 3">PL-B2</strain>
    </source>
</reference>
<feature type="transmembrane region" description="Helical" evidence="1">
    <location>
        <begin position="12"/>
        <end position="38"/>
    </location>
</feature>
<dbReference type="Proteomes" id="UP000769780">
    <property type="component" value="Unassembled WGS sequence"/>
</dbReference>
<keyword evidence="3" id="KW-1185">Reference proteome</keyword>
<evidence type="ECO:0000256" key="1">
    <source>
        <dbReference type="SAM" id="Phobius"/>
    </source>
</evidence>
<organism evidence="2 3">
    <name type="scientific">Mesobacillus maritimus</name>
    <dbReference type="NCBI Taxonomy" id="1643336"/>
    <lineage>
        <taxon>Bacteria</taxon>
        <taxon>Bacillati</taxon>
        <taxon>Bacillota</taxon>
        <taxon>Bacilli</taxon>
        <taxon>Bacillales</taxon>
        <taxon>Bacillaceae</taxon>
        <taxon>Mesobacillus</taxon>
    </lineage>
</organism>
<dbReference type="RefSeq" id="WP_221874497.1">
    <property type="nucleotide sequence ID" value="NZ_JACWFH010000021.1"/>
</dbReference>
<protein>
    <submittedName>
        <fullName evidence="2">Flagellar basal body rod protein</fullName>
    </submittedName>
</protein>
<feature type="transmembrane region" description="Helical" evidence="1">
    <location>
        <begin position="58"/>
        <end position="84"/>
    </location>
</feature>
<comment type="caution">
    <text evidence="2">The sequence shown here is derived from an EMBL/GenBank/DDBJ whole genome shotgun (WGS) entry which is preliminary data.</text>
</comment>
<keyword evidence="2" id="KW-0969">Cilium</keyword>
<evidence type="ECO:0000313" key="2">
    <source>
        <dbReference type="EMBL" id="MBY0098278.1"/>
    </source>
</evidence>